<evidence type="ECO:0000259" key="1">
    <source>
        <dbReference type="Pfam" id="PF00174"/>
    </source>
</evidence>
<dbReference type="Gene3D" id="3.90.420.10">
    <property type="entry name" value="Oxidoreductase, molybdopterin-binding domain"/>
    <property type="match status" value="1"/>
</dbReference>
<protein>
    <submittedName>
        <fullName evidence="2">Molybdopterin-dependent oxidoreductase</fullName>
    </submittedName>
</protein>
<dbReference type="RefSeq" id="WP_211875707.1">
    <property type="nucleotide sequence ID" value="NZ_JAAEDH010000022.1"/>
</dbReference>
<organism evidence="2 3">
    <name type="scientific">Plastoroseomonas arctica</name>
    <dbReference type="NCBI Taxonomy" id="1509237"/>
    <lineage>
        <taxon>Bacteria</taxon>
        <taxon>Pseudomonadati</taxon>
        <taxon>Pseudomonadota</taxon>
        <taxon>Alphaproteobacteria</taxon>
        <taxon>Acetobacterales</taxon>
        <taxon>Acetobacteraceae</taxon>
        <taxon>Plastoroseomonas</taxon>
    </lineage>
</organism>
<dbReference type="SUPFAM" id="SSF56524">
    <property type="entry name" value="Oxidoreductase molybdopterin-binding domain"/>
    <property type="match status" value="1"/>
</dbReference>
<evidence type="ECO:0000313" key="3">
    <source>
        <dbReference type="Proteomes" id="UP001196068"/>
    </source>
</evidence>
<dbReference type="EMBL" id="JAAEDH010000022">
    <property type="protein sequence ID" value="MBR0656838.1"/>
    <property type="molecule type" value="Genomic_DNA"/>
</dbReference>
<name>A0AAF1K550_9PROT</name>
<reference evidence="2" key="2">
    <citation type="journal article" date="2021" name="Syst. Appl. Microbiol.">
        <title>Roseomonas hellenica sp. nov., isolated from roots of wild-growing Alkanna tinctoria.</title>
        <authorList>
            <person name="Rat A."/>
            <person name="Naranjo H.D."/>
            <person name="Lebbe L."/>
            <person name="Cnockaert M."/>
            <person name="Krigas N."/>
            <person name="Grigoriadou K."/>
            <person name="Maloupa E."/>
            <person name="Willems A."/>
        </authorList>
    </citation>
    <scope>NUCLEOTIDE SEQUENCE</scope>
    <source>
        <strain evidence="2">LMG 28251</strain>
    </source>
</reference>
<dbReference type="Proteomes" id="UP001196068">
    <property type="component" value="Unassembled WGS sequence"/>
</dbReference>
<dbReference type="InterPro" id="IPR000572">
    <property type="entry name" value="OxRdtase_Mopterin-bd_dom"/>
</dbReference>
<dbReference type="AlphaFoldDB" id="A0AAF1K550"/>
<evidence type="ECO:0000313" key="2">
    <source>
        <dbReference type="EMBL" id="MBR0656838.1"/>
    </source>
</evidence>
<accession>A0AAF1K550</accession>
<gene>
    <name evidence="2" type="ORF">GXW79_17290</name>
</gene>
<dbReference type="PANTHER" id="PTHR43032">
    <property type="entry name" value="PROTEIN-METHIONINE-SULFOXIDE REDUCTASE"/>
    <property type="match status" value="1"/>
</dbReference>
<comment type="caution">
    <text evidence="2">The sequence shown here is derived from an EMBL/GenBank/DDBJ whole genome shotgun (WGS) entry which is preliminary data.</text>
</comment>
<reference evidence="2" key="1">
    <citation type="submission" date="2020-01" db="EMBL/GenBank/DDBJ databases">
        <authorList>
            <person name="Rat A."/>
        </authorList>
    </citation>
    <scope>NUCLEOTIDE SEQUENCE</scope>
    <source>
        <strain evidence="2">LMG 28251</strain>
    </source>
</reference>
<keyword evidence="3" id="KW-1185">Reference proteome</keyword>
<dbReference type="Pfam" id="PF00174">
    <property type="entry name" value="Oxidored_molyb"/>
    <property type="match status" value="1"/>
</dbReference>
<sequence length="263" mass="29829">MLLRPKTVSRFRPTATPDASILAEHRSVVREINRRGILRGSLTLGALPLLTGCNVSDRDAVQSVLRSVSAFNDAVQAWLFDPNKLARTYDASLVVRPPRFNAYYEIEDVRPIDITSWKLELSGLIAEKAPWTIDQLYAFPEQEIIIKHICVEGWEYIGQWSGPNLRQFLTRVGADMRAKYVVFHGNDDYMESIDMASALHPQTILATKYAGEPIGDPYGYPIRLRTAVKLGYKNPKWLRAIEVTNTYSGGFWEDQGFNWFAGM</sequence>
<proteinExistence type="predicted"/>
<dbReference type="PANTHER" id="PTHR43032:SF2">
    <property type="entry name" value="BLL0505 PROTEIN"/>
    <property type="match status" value="1"/>
</dbReference>
<dbReference type="InterPro" id="IPR036374">
    <property type="entry name" value="OxRdtase_Mopterin-bd_sf"/>
</dbReference>
<feature type="domain" description="Oxidoreductase molybdopterin-binding" evidence="1">
    <location>
        <begin position="111"/>
        <end position="252"/>
    </location>
</feature>